<dbReference type="Proteomes" id="UP000094056">
    <property type="component" value="Unassembled WGS sequence"/>
</dbReference>
<protein>
    <submittedName>
        <fullName evidence="1">Uncharacterized protein</fullName>
    </submittedName>
</protein>
<name>A0A1E3X7X0_9BACT</name>
<comment type="caution">
    <text evidence="1">The sequence shown here is derived from an EMBL/GenBank/DDBJ whole genome shotgun (WGS) entry which is preliminary data.</text>
</comment>
<reference evidence="1 2" key="1">
    <citation type="submission" date="2016-07" db="EMBL/GenBank/DDBJ databases">
        <title>Draft genome of Scalindua rubra, obtained from a brine-seawater interface in the Red Sea, sheds light on salt adaptation in anammox bacteria.</title>
        <authorList>
            <person name="Speth D.R."/>
            <person name="Lagkouvardos I."/>
            <person name="Wang Y."/>
            <person name="Qian P.-Y."/>
            <person name="Dutilh B.E."/>
            <person name="Jetten M.S."/>
        </authorList>
    </citation>
    <scope>NUCLEOTIDE SEQUENCE [LARGE SCALE GENOMIC DNA]</scope>
    <source>
        <strain evidence="1">BSI-1</strain>
    </source>
</reference>
<organism evidence="1 2">
    <name type="scientific">Candidatus Scalindua rubra</name>
    <dbReference type="NCBI Taxonomy" id="1872076"/>
    <lineage>
        <taxon>Bacteria</taxon>
        <taxon>Pseudomonadati</taxon>
        <taxon>Planctomycetota</taxon>
        <taxon>Candidatus Brocadiia</taxon>
        <taxon>Candidatus Brocadiales</taxon>
        <taxon>Candidatus Scalinduaceae</taxon>
        <taxon>Candidatus Scalindua</taxon>
    </lineage>
</organism>
<gene>
    <name evidence="1" type="ORF">SCARUB_03812</name>
</gene>
<dbReference type="EMBL" id="MAYW01000147">
    <property type="protein sequence ID" value="ODS31064.1"/>
    <property type="molecule type" value="Genomic_DNA"/>
</dbReference>
<accession>A0A1E3X7X0</accession>
<proteinExistence type="predicted"/>
<sequence length="161" mass="18086">MVATGTLKENTSITERIEKGLTVFVEAIELSSNLEIIGTAFPNKDNGKPARSAGGCEEVFVIRNYNKAEGIEGAYVEVLISEIVQKVVNFDKAQEYLRVIQNDRPSIVLNGITRIVGYYSRVNNWNKSKVGELRDRANGRYGLTEEKPLFQEDRLKMIDSL</sequence>
<evidence type="ECO:0000313" key="2">
    <source>
        <dbReference type="Proteomes" id="UP000094056"/>
    </source>
</evidence>
<evidence type="ECO:0000313" key="1">
    <source>
        <dbReference type="EMBL" id="ODS31064.1"/>
    </source>
</evidence>
<dbReference type="AlphaFoldDB" id="A0A1E3X7X0"/>